<dbReference type="Gene3D" id="1.25.40.10">
    <property type="entry name" value="Tetratricopeptide repeat domain"/>
    <property type="match status" value="1"/>
</dbReference>
<keyword evidence="1" id="KW-0802">TPR repeat</keyword>
<dbReference type="RefSeq" id="WP_002659126.1">
    <property type="nucleotide sequence ID" value="NZ_ABGI02000002.1"/>
</dbReference>
<gene>
    <name evidence="2" type="ORF">BBU118A_0107</name>
</gene>
<reference evidence="2 3" key="1">
    <citation type="submission" date="2009-03" db="EMBL/GenBank/DDBJ databases">
        <authorList>
            <person name="Fraser-Liggett C.M."/>
            <person name="Mongodin E.F."/>
            <person name="Casjens B."/>
            <person name="Dunn J."/>
            <person name="Luft B."/>
            <person name="Qiu W."/>
            <person name="Schutzer S."/>
            <person name="Sebastian Y."/>
        </authorList>
    </citation>
    <scope>NUCLEOTIDE SEQUENCE [LARGE SCALE GENOMIC DNA]</scope>
    <source>
        <strain evidence="2 3">118a</strain>
    </source>
</reference>
<protein>
    <submittedName>
        <fullName evidence="2">Tetratricopeptide repeat domain protein</fullName>
    </submittedName>
</protein>
<dbReference type="PROSITE" id="PS50293">
    <property type="entry name" value="TPR_REGION"/>
    <property type="match status" value="1"/>
</dbReference>
<sequence length="101" mass="12021">IYYNLGVLSFSEKDYEEAERYFNKGISLLPSSFYDKDSTTPYERELVSKIYLKQGINYLYLGKMEKGKESILASYSFYETDEGRLYKNMIDTLRERNLNFD</sequence>
<proteinExistence type="predicted"/>
<feature type="non-terminal residue" evidence="2">
    <location>
        <position position="1"/>
    </location>
</feature>
<name>A0A7U8EYD6_BORBG</name>
<accession>A0A7U8EYD6</accession>
<organism evidence="2 3">
    <name type="scientific">Borreliella burgdorferi 118a</name>
    <dbReference type="NCBI Taxonomy" id="476210"/>
    <lineage>
        <taxon>Bacteria</taxon>
        <taxon>Pseudomonadati</taxon>
        <taxon>Spirochaetota</taxon>
        <taxon>Spirochaetia</taxon>
        <taxon>Spirochaetales</taxon>
        <taxon>Borreliaceae</taxon>
        <taxon>Borreliella</taxon>
    </lineage>
</organism>
<dbReference type="PROSITE" id="PS50005">
    <property type="entry name" value="TPR"/>
    <property type="match status" value="1"/>
</dbReference>
<comment type="caution">
    <text evidence="2">The sequence shown here is derived from an EMBL/GenBank/DDBJ whole genome shotgun (WGS) entry which is preliminary data.</text>
</comment>
<dbReference type="Proteomes" id="UP000006208">
    <property type="component" value="Unassembled WGS sequence"/>
</dbReference>
<evidence type="ECO:0000313" key="3">
    <source>
        <dbReference type="Proteomes" id="UP000006208"/>
    </source>
</evidence>
<dbReference type="Pfam" id="PF00515">
    <property type="entry name" value="TPR_1"/>
    <property type="match status" value="1"/>
</dbReference>
<evidence type="ECO:0000313" key="2">
    <source>
        <dbReference type="EMBL" id="EEG99157.1"/>
    </source>
</evidence>
<dbReference type="InterPro" id="IPR011990">
    <property type="entry name" value="TPR-like_helical_dom_sf"/>
</dbReference>
<dbReference type="InterPro" id="IPR019734">
    <property type="entry name" value="TPR_rpt"/>
</dbReference>
<dbReference type="SUPFAM" id="SSF48452">
    <property type="entry name" value="TPR-like"/>
    <property type="match status" value="1"/>
</dbReference>
<dbReference type="AlphaFoldDB" id="A0A7U8EYD6"/>
<dbReference type="EMBL" id="ABGI02000002">
    <property type="protein sequence ID" value="EEG99157.1"/>
    <property type="molecule type" value="Genomic_DNA"/>
</dbReference>
<feature type="repeat" description="TPR" evidence="1">
    <location>
        <begin position="1"/>
        <end position="32"/>
    </location>
</feature>
<evidence type="ECO:0000256" key="1">
    <source>
        <dbReference type="PROSITE-ProRule" id="PRU00339"/>
    </source>
</evidence>